<dbReference type="Pfam" id="PF03995">
    <property type="entry name" value="Inhibitor_I36"/>
    <property type="match status" value="1"/>
</dbReference>
<dbReference type="Gene3D" id="2.60.20.10">
    <property type="entry name" value="Crystallins"/>
    <property type="match status" value="2"/>
</dbReference>
<dbReference type="GO" id="GO:0030667">
    <property type="term" value="C:secretory granule membrane"/>
    <property type="evidence" value="ECO:0007669"/>
    <property type="project" value="InterPro"/>
</dbReference>
<dbReference type="SUPFAM" id="SSF49695">
    <property type="entry name" value="gamma-Crystallin-like"/>
    <property type="match status" value="2"/>
</dbReference>
<keyword evidence="1" id="KW-0732">Signal</keyword>
<dbReference type="PANTHER" id="PTHR17503:SF0">
    <property type="entry name" value="SYNCOLLIN"/>
    <property type="match status" value="1"/>
</dbReference>
<evidence type="ECO:0000256" key="1">
    <source>
        <dbReference type="SAM" id="SignalP"/>
    </source>
</evidence>
<protein>
    <recommendedName>
        <fullName evidence="4">Beta/gamma crystallin 'Greek key' domain-containing protein</fullName>
    </recommendedName>
</protein>
<dbReference type="GO" id="GO:0006887">
    <property type="term" value="P:exocytosis"/>
    <property type="evidence" value="ECO:0007669"/>
    <property type="project" value="InterPro"/>
</dbReference>
<dbReference type="PANTHER" id="PTHR17503">
    <property type="entry name" value="SYNCOLLIN"/>
    <property type="match status" value="1"/>
</dbReference>
<name>A0A1Y1QUK5_9GAMM</name>
<gene>
    <name evidence="2" type="ORF">BWK73_10105</name>
</gene>
<dbReference type="Proteomes" id="UP000192491">
    <property type="component" value="Unassembled WGS sequence"/>
</dbReference>
<organism evidence="2 3">
    <name type="scientific">Thiothrix lacustris</name>
    <dbReference type="NCBI Taxonomy" id="525917"/>
    <lineage>
        <taxon>Bacteria</taxon>
        <taxon>Pseudomonadati</taxon>
        <taxon>Pseudomonadota</taxon>
        <taxon>Gammaproteobacteria</taxon>
        <taxon>Thiotrichales</taxon>
        <taxon>Thiotrichaceae</taxon>
        <taxon>Thiothrix</taxon>
    </lineage>
</organism>
<feature type="chain" id="PRO_5012146599" description="Beta/gamma crystallin 'Greek key' domain-containing protein" evidence="1">
    <location>
        <begin position="25"/>
        <end position="218"/>
    </location>
</feature>
<accession>A0A1Y1QUK5</accession>
<feature type="signal peptide" evidence="1">
    <location>
        <begin position="1"/>
        <end position="24"/>
    </location>
</feature>
<reference evidence="2 3" key="1">
    <citation type="submission" date="2017-01" db="EMBL/GenBank/DDBJ databases">
        <title>Novel large sulfur bacteria in the metagenomes of groundwater-fed chemosynthetic microbial mats in the Lake Huron basin.</title>
        <authorList>
            <person name="Sharrar A.M."/>
            <person name="Flood B.E."/>
            <person name="Bailey J.V."/>
            <person name="Jones D.S."/>
            <person name="Biddanda B."/>
            <person name="Ruberg S.A."/>
            <person name="Marcus D.N."/>
            <person name="Dick G.J."/>
        </authorList>
    </citation>
    <scope>NUCLEOTIDE SEQUENCE [LARGE SCALE GENOMIC DNA]</scope>
    <source>
        <strain evidence="2">A8</strain>
    </source>
</reference>
<evidence type="ECO:0000313" key="3">
    <source>
        <dbReference type="Proteomes" id="UP000192491"/>
    </source>
</evidence>
<sequence length="218" mass="23920">MKTKIATGVVLAAAWLFASAQVYADCTLYDYSALRGDPRSLGAGERLGNLGARWDNRTSSVDVNNNCKLTLYSDANFRGDSKVINASTHYLGSLWDNQASSAMCTCPPPPPEAGGHHRRDNRHGWHRPPPPAFQACRLYREMDFGGGELQLSPNNSYGDLGYGMNDQTSSVKVPVGCSLTVYSRDNLTGRSKVFLEGDYNFVGEHWNDRISSAECACR</sequence>
<dbReference type="EMBL" id="MTEJ01000033">
    <property type="protein sequence ID" value="OQX14202.1"/>
    <property type="molecule type" value="Genomic_DNA"/>
</dbReference>
<dbReference type="InterPro" id="IPR028137">
    <property type="entry name" value="Syncollin"/>
</dbReference>
<dbReference type="AlphaFoldDB" id="A0A1Y1QUK5"/>
<dbReference type="InterPro" id="IPR011024">
    <property type="entry name" value="G_crystallin-like"/>
</dbReference>
<comment type="caution">
    <text evidence="2">The sequence shown here is derived from an EMBL/GenBank/DDBJ whole genome shotgun (WGS) entry which is preliminary data.</text>
</comment>
<evidence type="ECO:0008006" key="4">
    <source>
        <dbReference type="Google" id="ProtNLM"/>
    </source>
</evidence>
<proteinExistence type="predicted"/>
<evidence type="ECO:0000313" key="2">
    <source>
        <dbReference type="EMBL" id="OQX14202.1"/>
    </source>
</evidence>